<evidence type="ECO:0000256" key="10">
    <source>
        <dbReference type="ARBA" id="ARBA00023004"/>
    </source>
</evidence>
<accession>A0A6J5F3N3</accession>
<evidence type="ECO:0000256" key="6">
    <source>
        <dbReference type="ARBA" id="ARBA00022692"/>
    </source>
</evidence>
<dbReference type="GO" id="GO:0046872">
    <property type="term" value="F:metal ion binding"/>
    <property type="evidence" value="ECO:0007669"/>
    <property type="project" value="UniProtKB-KW"/>
</dbReference>
<dbReference type="InterPro" id="IPR011577">
    <property type="entry name" value="Cyt_b561_bac/Ni-Hgenase"/>
</dbReference>
<dbReference type="InterPro" id="IPR016174">
    <property type="entry name" value="Di-haem_cyt_TM"/>
</dbReference>
<feature type="transmembrane region" description="Helical" evidence="13">
    <location>
        <begin position="148"/>
        <end position="167"/>
    </location>
</feature>
<evidence type="ECO:0000313" key="15">
    <source>
        <dbReference type="EMBL" id="CAB3773044.1"/>
    </source>
</evidence>
<dbReference type="Gene3D" id="1.20.950.20">
    <property type="entry name" value="Transmembrane di-heme cytochromes, Chain C"/>
    <property type="match status" value="1"/>
</dbReference>
<name>A0A6J5F3N3_9BURK</name>
<evidence type="ECO:0000313" key="16">
    <source>
        <dbReference type="Proteomes" id="UP000494363"/>
    </source>
</evidence>
<keyword evidence="16" id="KW-1185">Reference proteome</keyword>
<keyword evidence="11 13" id="KW-0472">Membrane</keyword>
<feature type="transmembrane region" description="Helical" evidence="13">
    <location>
        <begin position="12"/>
        <end position="32"/>
    </location>
</feature>
<keyword evidence="7" id="KW-0479">Metal-binding</keyword>
<reference evidence="15 16" key="1">
    <citation type="submission" date="2020-04" db="EMBL/GenBank/DDBJ databases">
        <authorList>
            <person name="De Canck E."/>
        </authorList>
    </citation>
    <scope>NUCLEOTIDE SEQUENCE [LARGE SCALE GENOMIC DNA]</scope>
    <source>
        <strain evidence="15 16">LMG 29542</strain>
    </source>
</reference>
<dbReference type="InterPro" id="IPR052168">
    <property type="entry name" value="Cytochrome_b561_oxidase"/>
</dbReference>
<evidence type="ECO:0000256" key="5">
    <source>
        <dbReference type="ARBA" id="ARBA00022617"/>
    </source>
</evidence>
<evidence type="ECO:0000256" key="2">
    <source>
        <dbReference type="ARBA" id="ARBA00004651"/>
    </source>
</evidence>
<evidence type="ECO:0000256" key="7">
    <source>
        <dbReference type="ARBA" id="ARBA00022723"/>
    </source>
</evidence>
<keyword evidence="9 13" id="KW-1133">Transmembrane helix</keyword>
<dbReference type="RefSeq" id="WP_175232444.1">
    <property type="nucleotide sequence ID" value="NZ_CADIKH010000067.1"/>
</dbReference>
<evidence type="ECO:0000256" key="1">
    <source>
        <dbReference type="ARBA" id="ARBA00001970"/>
    </source>
</evidence>
<keyword evidence="8" id="KW-0249">Electron transport</keyword>
<evidence type="ECO:0000256" key="11">
    <source>
        <dbReference type="ARBA" id="ARBA00023136"/>
    </source>
</evidence>
<evidence type="ECO:0000256" key="3">
    <source>
        <dbReference type="ARBA" id="ARBA00022448"/>
    </source>
</evidence>
<dbReference type="GO" id="GO:0020037">
    <property type="term" value="F:heme binding"/>
    <property type="evidence" value="ECO:0007669"/>
    <property type="project" value="TreeGrafter"/>
</dbReference>
<comment type="subcellular location">
    <subcellularLocation>
        <location evidence="2">Cell membrane</location>
        <topology evidence="2">Multi-pass membrane protein</topology>
    </subcellularLocation>
</comment>
<dbReference type="Pfam" id="PF01292">
    <property type="entry name" value="Ni_hydr_CYTB"/>
    <property type="match status" value="1"/>
</dbReference>
<evidence type="ECO:0000256" key="9">
    <source>
        <dbReference type="ARBA" id="ARBA00022989"/>
    </source>
</evidence>
<evidence type="ECO:0000256" key="12">
    <source>
        <dbReference type="ARBA" id="ARBA00037975"/>
    </source>
</evidence>
<sequence>MVTSPDLQRYSRPAVLFHWVIFLLVATAYFAIEMRGPKGSESRVLWTSVHFWAGTLVLALALPRLLWRLWRRPPDDLSSSRVVTFLSRLMHLLLYIFIFLQPILGILMINTAGHPLTLAGLNYHITLTGPSQEASKVIKEVHEFIGNAFYWVIGLHALAAIGHHIVLKGASLRRMM</sequence>
<proteinExistence type="inferred from homology"/>
<evidence type="ECO:0000256" key="4">
    <source>
        <dbReference type="ARBA" id="ARBA00022475"/>
    </source>
</evidence>
<feature type="transmembrane region" description="Helical" evidence="13">
    <location>
        <begin position="88"/>
        <end position="109"/>
    </location>
</feature>
<keyword evidence="5" id="KW-0349">Heme</keyword>
<dbReference type="Proteomes" id="UP000494363">
    <property type="component" value="Unassembled WGS sequence"/>
</dbReference>
<gene>
    <name evidence="15" type="primary">yodB_3</name>
    <name evidence="15" type="ORF">LMG29542_07095</name>
</gene>
<dbReference type="GO" id="GO:0022904">
    <property type="term" value="P:respiratory electron transport chain"/>
    <property type="evidence" value="ECO:0007669"/>
    <property type="project" value="InterPro"/>
</dbReference>
<dbReference type="PANTHER" id="PTHR30529">
    <property type="entry name" value="CYTOCHROME B561"/>
    <property type="match status" value="1"/>
</dbReference>
<protein>
    <submittedName>
        <fullName evidence="15">Cytochrome b561</fullName>
    </submittedName>
</protein>
<comment type="cofactor">
    <cofactor evidence="1">
        <name>heme b</name>
        <dbReference type="ChEBI" id="CHEBI:60344"/>
    </cofactor>
</comment>
<comment type="similarity">
    <text evidence="12">Belongs to the cytochrome b561 family.</text>
</comment>
<dbReference type="AlphaFoldDB" id="A0A6J5F3N3"/>
<dbReference type="EMBL" id="CADIKH010000067">
    <property type="protein sequence ID" value="CAB3773044.1"/>
    <property type="molecule type" value="Genomic_DNA"/>
</dbReference>
<keyword evidence="10" id="KW-0408">Iron</keyword>
<dbReference type="PANTHER" id="PTHR30529:SF3">
    <property type="entry name" value="CYTOCHROME B561 HOMOLOG 1"/>
    <property type="match status" value="1"/>
</dbReference>
<evidence type="ECO:0000259" key="14">
    <source>
        <dbReference type="Pfam" id="PF01292"/>
    </source>
</evidence>
<feature type="transmembrane region" description="Helical" evidence="13">
    <location>
        <begin position="44"/>
        <end position="67"/>
    </location>
</feature>
<dbReference type="GO" id="GO:0009055">
    <property type="term" value="F:electron transfer activity"/>
    <property type="evidence" value="ECO:0007669"/>
    <property type="project" value="InterPro"/>
</dbReference>
<keyword evidence="6 13" id="KW-0812">Transmembrane</keyword>
<keyword evidence="4" id="KW-1003">Cell membrane</keyword>
<evidence type="ECO:0000256" key="13">
    <source>
        <dbReference type="SAM" id="Phobius"/>
    </source>
</evidence>
<dbReference type="GO" id="GO:0005886">
    <property type="term" value="C:plasma membrane"/>
    <property type="evidence" value="ECO:0007669"/>
    <property type="project" value="UniProtKB-SubCell"/>
</dbReference>
<organism evidence="15 16">
    <name type="scientific">Paraburkholderia humisilvae</name>
    <dbReference type="NCBI Taxonomy" id="627669"/>
    <lineage>
        <taxon>Bacteria</taxon>
        <taxon>Pseudomonadati</taxon>
        <taxon>Pseudomonadota</taxon>
        <taxon>Betaproteobacteria</taxon>
        <taxon>Burkholderiales</taxon>
        <taxon>Burkholderiaceae</taxon>
        <taxon>Paraburkholderia</taxon>
    </lineage>
</organism>
<evidence type="ECO:0000256" key="8">
    <source>
        <dbReference type="ARBA" id="ARBA00022982"/>
    </source>
</evidence>
<dbReference type="SUPFAM" id="SSF81342">
    <property type="entry name" value="Transmembrane di-heme cytochromes"/>
    <property type="match status" value="1"/>
</dbReference>
<keyword evidence="3" id="KW-0813">Transport</keyword>
<feature type="domain" description="Cytochrome b561 bacterial/Ni-hydrogenase" evidence="14">
    <location>
        <begin position="9"/>
        <end position="175"/>
    </location>
</feature>